<dbReference type="EMBL" id="FJUX01000041">
    <property type="protein sequence ID" value="CZS99515.1"/>
    <property type="molecule type" value="Genomic_DNA"/>
</dbReference>
<dbReference type="Gene3D" id="3.40.1090.10">
    <property type="entry name" value="Cytosolic phospholipase A2 catalytic domain"/>
    <property type="match status" value="1"/>
</dbReference>
<accession>A0A1E1KND2</accession>
<dbReference type="OrthoDB" id="5384553at2759"/>
<evidence type="ECO:0000313" key="2">
    <source>
        <dbReference type="Proteomes" id="UP000178912"/>
    </source>
</evidence>
<dbReference type="AlphaFoldDB" id="A0A1E1KND2"/>
<dbReference type="Proteomes" id="UP000178912">
    <property type="component" value="Unassembled WGS sequence"/>
</dbReference>
<reference evidence="2" key="1">
    <citation type="submission" date="2016-03" db="EMBL/GenBank/DDBJ databases">
        <authorList>
            <person name="Guldener U."/>
        </authorList>
    </citation>
    <scope>NUCLEOTIDE SEQUENCE [LARGE SCALE GENOMIC DNA]</scope>
    <source>
        <strain evidence="2">04CH-RAC-A.6.1</strain>
    </source>
</reference>
<keyword evidence="2" id="KW-1185">Reference proteome</keyword>
<evidence type="ECO:0000313" key="1">
    <source>
        <dbReference type="EMBL" id="CZS99515.1"/>
    </source>
</evidence>
<organism evidence="1 2">
    <name type="scientific">Rhynchosporium agropyri</name>
    <dbReference type="NCBI Taxonomy" id="914238"/>
    <lineage>
        <taxon>Eukaryota</taxon>
        <taxon>Fungi</taxon>
        <taxon>Dikarya</taxon>
        <taxon>Ascomycota</taxon>
        <taxon>Pezizomycotina</taxon>
        <taxon>Leotiomycetes</taxon>
        <taxon>Helotiales</taxon>
        <taxon>Ploettnerulaceae</taxon>
        <taxon>Rhynchosporium</taxon>
    </lineage>
</organism>
<protein>
    <submittedName>
        <fullName evidence="1">Uncharacterized protein</fullName>
    </submittedName>
</protein>
<gene>
    <name evidence="1" type="ORF">RAG0_07882</name>
</gene>
<name>A0A1E1KND2_9HELO</name>
<sequence length="156" mass="17498">MALERVQVVLRLLGSLLNSGYDVAILEEALKEVLGSDRMFNSVKSRLSGIKYAVTAMTISDATLCLISNYNSSSPPGKDSRYKYLRTTRTTQEMLLWEAYVSWAMDFVFTNDGQCKMYNSCSNVRILETNLLLKLTGLVISRQNISNHLVRSKTAA</sequence>
<proteinExistence type="predicted"/>